<dbReference type="InterPro" id="IPR017871">
    <property type="entry name" value="ABC_transporter-like_CS"/>
</dbReference>
<keyword evidence="5" id="KW-0547">Nucleotide-binding</keyword>
<evidence type="ECO:0000256" key="1">
    <source>
        <dbReference type="ARBA" id="ARBA00004202"/>
    </source>
</evidence>
<comment type="subcellular location">
    <subcellularLocation>
        <location evidence="1">Cell membrane</location>
        <topology evidence="1">Peripheral membrane protein</topology>
    </subcellularLocation>
</comment>
<keyword evidence="3" id="KW-0813">Transport</keyword>
<dbReference type="PROSITE" id="PS50893">
    <property type="entry name" value="ABC_TRANSPORTER_2"/>
    <property type="match status" value="1"/>
</dbReference>
<dbReference type="GO" id="GO:0015424">
    <property type="term" value="F:ABC-type amino acid transporter activity"/>
    <property type="evidence" value="ECO:0007669"/>
    <property type="project" value="InterPro"/>
</dbReference>
<feature type="domain" description="ABC transporter" evidence="9">
    <location>
        <begin position="2"/>
        <end position="236"/>
    </location>
</feature>
<evidence type="ECO:0000256" key="3">
    <source>
        <dbReference type="ARBA" id="ARBA00022448"/>
    </source>
</evidence>
<sequence>MLDINDLHKTYGDNHVLKGVSLSVRKGELVSIIGPSGSGKSTLLRCCNRMEHASSGQILVEGQDINAADAKLDKLRQRIGMVFQAFNLYPHLSVRDNVTLALRKVKKIPRAQANEIAERALTRVGMAHKADAYPGQLSGGQQQRVGIARSIALEPAIILFDEPTSALDPEMVDGVLQVMRELRETGITMVVVTHEMAFARAASDSVVFMDGGVVVEAGTPDELFGAPKHARTTAFLSRLGSEAH</sequence>
<evidence type="ECO:0000313" key="11">
    <source>
        <dbReference type="Proteomes" id="UP000325161"/>
    </source>
</evidence>
<dbReference type="InterPro" id="IPR050086">
    <property type="entry name" value="MetN_ABC_transporter-like"/>
</dbReference>
<reference evidence="10 11" key="1">
    <citation type="submission" date="2019-08" db="EMBL/GenBank/DDBJ databases">
        <title>Amphibian skin-associated Pigmentiphaga: genome sequence and occurrence across geography and hosts.</title>
        <authorList>
            <person name="Bletz M.C."/>
            <person name="Bunk B."/>
            <person name="Sproeer C."/>
            <person name="Biwer P."/>
            <person name="Reiter S."/>
            <person name="Rabemananjara F.C.E."/>
            <person name="Schulz S."/>
            <person name="Overmann J."/>
            <person name="Vences M."/>
        </authorList>
    </citation>
    <scope>NUCLEOTIDE SEQUENCE [LARGE SCALE GENOMIC DNA]</scope>
    <source>
        <strain evidence="10 11">Mada1488</strain>
    </source>
</reference>
<dbReference type="SMART" id="SM00382">
    <property type="entry name" value="AAA"/>
    <property type="match status" value="1"/>
</dbReference>
<dbReference type="InterPro" id="IPR030679">
    <property type="entry name" value="ABC_ATPase_HisP-typ"/>
</dbReference>
<gene>
    <name evidence="10" type="ORF">FXN63_03945</name>
</gene>
<dbReference type="GO" id="GO:0016887">
    <property type="term" value="F:ATP hydrolysis activity"/>
    <property type="evidence" value="ECO:0007669"/>
    <property type="project" value="InterPro"/>
</dbReference>
<keyword evidence="4" id="KW-1003">Cell membrane</keyword>
<dbReference type="CDD" id="cd03262">
    <property type="entry name" value="ABC_HisP_GlnQ"/>
    <property type="match status" value="1"/>
</dbReference>
<organism evidence="10 11">
    <name type="scientific">Pigmentiphaga aceris</name>
    <dbReference type="NCBI Taxonomy" id="1940612"/>
    <lineage>
        <taxon>Bacteria</taxon>
        <taxon>Pseudomonadati</taxon>
        <taxon>Pseudomonadota</taxon>
        <taxon>Betaproteobacteria</taxon>
        <taxon>Burkholderiales</taxon>
        <taxon>Alcaligenaceae</taxon>
        <taxon>Pigmentiphaga</taxon>
    </lineage>
</organism>
<dbReference type="InterPro" id="IPR027417">
    <property type="entry name" value="P-loop_NTPase"/>
</dbReference>
<dbReference type="PANTHER" id="PTHR43166:SF9">
    <property type="entry name" value="GLUTAMATE_ASPARTATE IMPORT ATP-BINDING PROTEIN GLTL"/>
    <property type="match status" value="1"/>
</dbReference>
<dbReference type="OrthoDB" id="6867103at2"/>
<evidence type="ECO:0000256" key="7">
    <source>
        <dbReference type="ARBA" id="ARBA00022970"/>
    </source>
</evidence>
<evidence type="ECO:0000313" key="10">
    <source>
        <dbReference type="EMBL" id="QEI09106.1"/>
    </source>
</evidence>
<dbReference type="InterPro" id="IPR003439">
    <property type="entry name" value="ABC_transporter-like_ATP-bd"/>
</dbReference>
<dbReference type="KEGG" id="pacr:FXN63_03945"/>
<dbReference type="EMBL" id="CP043046">
    <property type="protein sequence ID" value="QEI09106.1"/>
    <property type="molecule type" value="Genomic_DNA"/>
</dbReference>
<evidence type="ECO:0000256" key="2">
    <source>
        <dbReference type="ARBA" id="ARBA00005417"/>
    </source>
</evidence>
<evidence type="ECO:0000256" key="6">
    <source>
        <dbReference type="ARBA" id="ARBA00022840"/>
    </source>
</evidence>
<comment type="similarity">
    <text evidence="2">Belongs to the ABC transporter superfamily.</text>
</comment>
<accession>A0A5C0B5D7</accession>
<keyword evidence="6 10" id="KW-0067">ATP-binding</keyword>
<dbReference type="SUPFAM" id="SSF52540">
    <property type="entry name" value="P-loop containing nucleoside triphosphate hydrolases"/>
    <property type="match status" value="1"/>
</dbReference>
<dbReference type="PANTHER" id="PTHR43166">
    <property type="entry name" value="AMINO ACID IMPORT ATP-BINDING PROTEIN"/>
    <property type="match status" value="1"/>
</dbReference>
<evidence type="ECO:0000259" key="9">
    <source>
        <dbReference type="PROSITE" id="PS50893"/>
    </source>
</evidence>
<evidence type="ECO:0000256" key="8">
    <source>
        <dbReference type="ARBA" id="ARBA00023136"/>
    </source>
</evidence>
<name>A0A5C0B5D7_9BURK</name>
<evidence type="ECO:0000256" key="4">
    <source>
        <dbReference type="ARBA" id="ARBA00022475"/>
    </source>
</evidence>
<dbReference type="FunFam" id="3.40.50.300:FF:000020">
    <property type="entry name" value="Amino acid ABC transporter ATP-binding component"/>
    <property type="match status" value="1"/>
</dbReference>
<dbReference type="PROSITE" id="PS00211">
    <property type="entry name" value="ABC_TRANSPORTER_1"/>
    <property type="match status" value="1"/>
</dbReference>
<dbReference type="GO" id="GO:0005886">
    <property type="term" value="C:plasma membrane"/>
    <property type="evidence" value="ECO:0007669"/>
    <property type="project" value="UniProtKB-SubCell"/>
</dbReference>
<dbReference type="AlphaFoldDB" id="A0A5C0B5D7"/>
<proteinExistence type="inferred from homology"/>
<dbReference type="PIRSF" id="PIRSF039085">
    <property type="entry name" value="ABC_ATPase_HisP"/>
    <property type="match status" value="1"/>
</dbReference>
<keyword evidence="7" id="KW-0029">Amino-acid transport</keyword>
<dbReference type="Gene3D" id="3.40.50.300">
    <property type="entry name" value="P-loop containing nucleotide triphosphate hydrolases"/>
    <property type="match status" value="1"/>
</dbReference>
<evidence type="ECO:0000256" key="5">
    <source>
        <dbReference type="ARBA" id="ARBA00022741"/>
    </source>
</evidence>
<keyword evidence="8" id="KW-0472">Membrane</keyword>
<protein>
    <submittedName>
        <fullName evidence="10">Amino acid ABC transporter ATP-binding protein</fullName>
    </submittedName>
</protein>
<dbReference type="InterPro" id="IPR003593">
    <property type="entry name" value="AAA+_ATPase"/>
</dbReference>
<keyword evidence="11" id="KW-1185">Reference proteome</keyword>
<dbReference type="Proteomes" id="UP000325161">
    <property type="component" value="Chromosome"/>
</dbReference>
<dbReference type="GO" id="GO:0005524">
    <property type="term" value="F:ATP binding"/>
    <property type="evidence" value="ECO:0007669"/>
    <property type="project" value="UniProtKB-KW"/>
</dbReference>
<dbReference type="Pfam" id="PF00005">
    <property type="entry name" value="ABC_tran"/>
    <property type="match status" value="1"/>
</dbReference>